<keyword evidence="3 5" id="KW-0808">Transferase</keyword>
<comment type="function">
    <text evidence="5">Catalyzes the S-adenosylmethionine monomethyl esterification of trans-aconitate.</text>
</comment>
<comment type="subcellular location">
    <subcellularLocation>
        <location evidence="5">Cytoplasm</location>
    </subcellularLocation>
</comment>
<dbReference type="RefSeq" id="WP_133402539.1">
    <property type="nucleotide sequence ID" value="NZ_SMTK01000001.1"/>
</dbReference>
<dbReference type="NCBIfam" id="NF010703">
    <property type="entry name" value="PRK14103.1"/>
    <property type="match status" value="1"/>
</dbReference>
<dbReference type="AlphaFoldDB" id="A0A4R5U363"/>
<dbReference type="InterPro" id="IPR023149">
    <property type="entry name" value="Trans_acon_MeTrfase_C"/>
</dbReference>
<evidence type="ECO:0000256" key="4">
    <source>
        <dbReference type="ARBA" id="ARBA00022691"/>
    </source>
</evidence>
<sequence>MRWDPRKYAEFADQRGRPFFDLVSRIGHPAPRRVVDLGCGPGDLTAALARRWPGAEVLGIDSSPEMIARARDGAERPVNLTFATGDAGTWRPGPEDDVIVSNALLQWVPGHRELLREWAAAMGGGAWLAFQVPGNFDAPSHALMRRHAASPRWDSALRGVLRHADAVDEPGGYLRLLAGQGLQVDAWETVYHQVLQGEDPVLEWVRGTGLRPVLAALPAAEAAEFEEGYARLLRQAYPAEPFGTVFPFRRIFAVAVKPPAAAAATGSP</sequence>
<comment type="catalytic activity">
    <reaction evidence="5">
        <text>trans-aconitate + S-adenosyl-L-methionine = (E)-3-(methoxycarbonyl)pent-2-enedioate + S-adenosyl-L-homocysteine</text>
        <dbReference type="Rhea" id="RHEA:14969"/>
        <dbReference type="ChEBI" id="CHEBI:15708"/>
        <dbReference type="ChEBI" id="CHEBI:57470"/>
        <dbReference type="ChEBI" id="CHEBI:57856"/>
        <dbReference type="ChEBI" id="CHEBI:59789"/>
        <dbReference type="EC" id="2.1.1.144"/>
    </reaction>
</comment>
<evidence type="ECO:0000313" key="8">
    <source>
        <dbReference type="Proteomes" id="UP000295411"/>
    </source>
</evidence>
<dbReference type="HAMAP" id="MF_00560">
    <property type="entry name" value="Tran_acon_Me_trans"/>
    <property type="match status" value="1"/>
</dbReference>
<evidence type="ECO:0000256" key="5">
    <source>
        <dbReference type="HAMAP-Rule" id="MF_00560"/>
    </source>
</evidence>
<dbReference type="OrthoDB" id="9795085at2"/>
<dbReference type="GO" id="GO:0030798">
    <property type="term" value="F:trans-aconitate 2-methyltransferase activity"/>
    <property type="evidence" value="ECO:0007669"/>
    <property type="project" value="UniProtKB-UniRule"/>
</dbReference>
<dbReference type="CDD" id="cd02440">
    <property type="entry name" value="AdoMet_MTases"/>
    <property type="match status" value="1"/>
</dbReference>
<dbReference type="PANTHER" id="PTHR43861">
    <property type="entry name" value="TRANS-ACONITATE 2-METHYLTRANSFERASE-RELATED"/>
    <property type="match status" value="1"/>
</dbReference>
<dbReference type="Pfam" id="PF13649">
    <property type="entry name" value="Methyltransf_25"/>
    <property type="match status" value="1"/>
</dbReference>
<dbReference type="Gene3D" id="1.10.150.290">
    <property type="entry name" value="S-adenosyl-L-methionine-dependent methyltransferases"/>
    <property type="match status" value="1"/>
</dbReference>
<organism evidence="7 8">
    <name type="scientific">Arthrobacter crusticola</name>
    <dbReference type="NCBI Taxonomy" id="2547960"/>
    <lineage>
        <taxon>Bacteria</taxon>
        <taxon>Bacillati</taxon>
        <taxon>Actinomycetota</taxon>
        <taxon>Actinomycetes</taxon>
        <taxon>Micrococcales</taxon>
        <taxon>Micrococcaceae</taxon>
        <taxon>Arthrobacter</taxon>
    </lineage>
</organism>
<dbReference type="EMBL" id="SMTK01000001">
    <property type="protein sequence ID" value="TDK28131.1"/>
    <property type="molecule type" value="Genomic_DNA"/>
</dbReference>
<dbReference type="InterPro" id="IPR029063">
    <property type="entry name" value="SAM-dependent_MTases_sf"/>
</dbReference>
<evidence type="ECO:0000256" key="2">
    <source>
        <dbReference type="ARBA" id="ARBA00022603"/>
    </source>
</evidence>
<protein>
    <recommendedName>
        <fullName evidence="5">Trans-aconitate 2-methyltransferase</fullName>
        <ecNumber evidence="5">2.1.1.144</ecNumber>
    </recommendedName>
</protein>
<dbReference type="GO" id="GO:0032259">
    <property type="term" value="P:methylation"/>
    <property type="evidence" value="ECO:0007669"/>
    <property type="project" value="UniProtKB-KW"/>
</dbReference>
<name>A0A4R5U363_9MICC</name>
<dbReference type="PANTHER" id="PTHR43861:SF1">
    <property type="entry name" value="TRANS-ACONITATE 2-METHYLTRANSFERASE"/>
    <property type="match status" value="1"/>
</dbReference>
<accession>A0A4R5U363</accession>
<proteinExistence type="inferred from homology"/>
<comment type="similarity">
    <text evidence="5">Belongs to the methyltransferase superfamily. Tam family.</text>
</comment>
<dbReference type="InterPro" id="IPR041698">
    <property type="entry name" value="Methyltransf_25"/>
</dbReference>
<keyword evidence="1 5" id="KW-0963">Cytoplasm</keyword>
<keyword evidence="2 5" id="KW-0489">Methyltransferase</keyword>
<keyword evidence="8" id="KW-1185">Reference proteome</keyword>
<gene>
    <name evidence="5" type="primary">tam</name>
    <name evidence="7" type="ORF">E2F48_03275</name>
</gene>
<dbReference type="GO" id="GO:0005737">
    <property type="term" value="C:cytoplasm"/>
    <property type="evidence" value="ECO:0007669"/>
    <property type="project" value="UniProtKB-SubCell"/>
</dbReference>
<comment type="caution">
    <text evidence="7">The sequence shown here is derived from an EMBL/GenBank/DDBJ whole genome shotgun (WGS) entry which is preliminary data.</text>
</comment>
<evidence type="ECO:0000259" key="6">
    <source>
        <dbReference type="Pfam" id="PF13649"/>
    </source>
</evidence>
<dbReference type="EC" id="2.1.1.144" evidence="5"/>
<evidence type="ECO:0000256" key="3">
    <source>
        <dbReference type="ARBA" id="ARBA00022679"/>
    </source>
</evidence>
<evidence type="ECO:0000256" key="1">
    <source>
        <dbReference type="ARBA" id="ARBA00022490"/>
    </source>
</evidence>
<feature type="domain" description="Methyltransferase" evidence="6">
    <location>
        <begin position="34"/>
        <end position="121"/>
    </location>
</feature>
<reference evidence="7 8" key="1">
    <citation type="submission" date="2019-03" db="EMBL/GenBank/DDBJ databases">
        <title>Arthrobacter sp. nov., an bacterium isolated from biocrust in Mu Us Desert.</title>
        <authorList>
            <person name="Lixiong L."/>
        </authorList>
    </citation>
    <scope>NUCLEOTIDE SEQUENCE [LARGE SCALE GENOMIC DNA]</scope>
    <source>
        <strain evidence="7 8">SLN-3</strain>
    </source>
</reference>
<dbReference type="SUPFAM" id="SSF53335">
    <property type="entry name" value="S-adenosyl-L-methionine-dependent methyltransferases"/>
    <property type="match status" value="1"/>
</dbReference>
<dbReference type="InterPro" id="IPR023506">
    <property type="entry name" value="Trans-aconitate_MeTrfase"/>
</dbReference>
<keyword evidence="4 5" id="KW-0949">S-adenosyl-L-methionine</keyword>
<evidence type="ECO:0000313" key="7">
    <source>
        <dbReference type="EMBL" id="TDK28131.1"/>
    </source>
</evidence>
<dbReference type="Gene3D" id="3.40.50.150">
    <property type="entry name" value="Vaccinia Virus protein VP39"/>
    <property type="match status" value="1"/>
</dbReference>
<dbReference type="Proteomes" id="UP000295411">
    <property type="component" value="Unassembled WGS sequence"/>
</dbReference>